<sequence>MDVESEYIESSSITFEWTLKGLKNLFDSTKGEKKSKVTKSIRFGNNRWQILFYANAGQTKDGTEGGYVSLYLSCEPTPEEKEAALSESGRWVREGVYKFTFELRTLSKNILYSSKEAHNHSFTSKTGNWGWAQFARRDSVYYQAMPVKAEDAFVIICTITSSPATPLVQTLPRQPVPKALLDTVGELLDDPLYSDVQFVIPQRGQSSRNAKTIWASKRLLQRAEYFQTMFNSNFVEGSSKGVDLNQTPRGMLQDLESLASPRMSTMDEFEDSDEDDTDFIAHSSRSSFVMLDSGMQELSLLLDSSPADSDKLEVESYDDLQPSVTPVQTASNTPFKKSRIEVKDVAYTTYLAMLYYIYTDNVVFAPLSSSFLSAPGHTSNNSLESLSSTQIEGNQVPGAKFSLHDLSHSRSEWIREWMIANPGRPAPCSAKSMYRIADRFDLTELKERAAQHIIKSLTVDNIAFEIFSPFAAKFESIRKIEVEFFLNHWHNIRTSDAMKNVWVQIRNGRHPGFEEVWPLIAQSLEFNPTPPCASPSTKSTEYMV</sequence>
<evidence type="ECO:0000313" key="2">
    <source>
        <dbReference type="EMBL" id="CAA7261389.1"/>
    </source>
</evidence>
<dbReference type="Gene3D" id="3.30.710.10">
    <property type="entry name" value="Potassium Channel Kv1.1, Chain A"/>
    <property type="match status" value="2"/>
</dbReference>
<dbReference type="InterPro" id="IPR002083">
    <property type="entry name" value="MATH/TRAF_dom"/>
</dbReference>
<dbReference type="AlphaFoldDB" id="A0A8S0XG53"/>
<proteinExistence type="predicted"/>
<dbReference type="Pfam" id="PF00917">
    <property type="entry name" value="MATH"/>
    <property type="match status" value="1"/>
</dbReference>
<reference evidence="2 3" key="1">
    <citation type="submission" date="2020-01" db="EMBL/GenBank/DDBJ databases">
        <authorList>
            <person name="Gupta K D."/>
        </authorList>
    </citation>
    <scope>NUCLEOTIDE SEQUENCE [LARGE SCALE GENOMIC DNA]</scope>
</reference>
<dbReference type="InterPro" id="IPR011333">
    <property type="entry name" value="SKP1/BTB/POZ_sf"/>
</dbReference>
<feature type="domain" description="MATH" evidence="1">
    <location>
        <begin position="12"/>
        <end position="159"/>
    </location>
</feature>
<comment type="caution">
    <text evidence="2">The sequence shown here is derived from an EMBL/GenBank/DDBJ whole genome shotgun (WGS) entry which is preliminary data.</text>
</comment>
<dbReference type="SUPFAM" id="SSF49599">
    <property type="entry name" value="TRAF domain-like"/>
    <property type="match status" value="1"/>
</dbReference>
<keyword evidence="3" id="KW-1185">Reference proteome</keyword>
<dbReference type="PANTHER" id="PTHR24413">
    <property type="entry name" value="SPECKLE-TYPE POZ PROTEIN"/>
    <property type="match status" value="1"/>
</dbReference>
<dbReference type="Proteomes" id="UP000467700">
    <property type="component" value="Unassembled WGS sequence"/>
</dbReference>
<evidence type="ECO:0000313" key="3">
    <source>
        <dbReference type="Proteomes" id="UP000467700"/>
    </source>
</evidence>
<dbReference type="InterPro" id="IPR008974">
    <property type="entry name" value="TRAF-like"/>
</dbReference>
<dbReference type="OrthoDB" id="6359816at2759"/>
<evidence type="ECO:0000259" key="1">
    <source>
        <dbReference type="PROSITE" id="PS50144"/>
    </source>
</evidence>
<protein>
    <recommendedName>
        <fullName evidence="1">MATH domain-containing protein</fullName>
    </recommendedName>
</protein>
<accession>A0A8S0XG53</accession>
<organism evidence="2 3">
    <name type="scientific">Cyclocybe aegerita</name>
    <name type="common">Black poplar mushroom</name>
    <name type="synonym">Agrocybe aegerita</name>
    <dbReference type="NCBI Taxonomy" id="1973307"/>
    <lineage>
        <taxon>Eukaryota</taxon>
        <taxon>Fungi</taxon>
        <taxon>Dikarya</taxon>
        <taxon>Basidiomycota</taxon>
        <taxon>Agaricomycotina</taxon>
        <taxon>Agaricomycetes</taxon>
        <taxon>Agaricomycetidae</taxon>
        <taxon>Agaricales</taxon>
        <taxon>Agaricineae</taxon>
        <taxon>Bolbitiaceae</taxon>
        <taxon>Cyclocybe</taxon>
    </lineage>
</organism>
<dbReference type="EMBL" id="CACVBS010000033">
    <property type="protein sequence ID" value="CAA7261389.1"/>
    <property type="molecule type" value="Genomic_DNA"/>
</dbReference>
<dbReference type="PROSITE" id="PS50144">
    <property type="entry name" value="MATH"/>
    <property type="match status" value="1"/>
</dbReference>
<name>A0A8S0XG53_CYCAE</name>
<dbReference type="Gene3D" id="2.60.210.10">
    <property type="entry name" value="Apoptosis, Tumor Necrosis Factor Receptor Associated Protein 2, Chain A"/>
    <property type="match status" value="1"/>
</dbReference>
<dbReference type="CDD" id="cd00121">
    <property type="entry name" value="MATH"/>
    <property type="match status" value="1"/>
</dbReference>
<dbReference type="SUPFAM" id="SSF54695">
    <property type="entry name" value="POZ domain"/>
    <property type="match status" value="1"/>
</dbReference>
<gene>
    <name evidence="2" type="ORF">AAE3_LOCUS3621</name>
</gene>